<reference evidence="7 8" key="1">
    <citation type="journal article" date="2016" name="Nat. Commun.">
        <title>Thousands of microbial genomes shed light on interconnected biogeochemical processes in an aquifer system.</title>
        <authorList>
            <person name="Anantharaman K."/>
            <person name="Brown C.T."/>
            <person name="Hug L.A."/>
            <person name="Sharon I."/>
            <person name="Castelle C.J."/>
            <person name="Probst A.J."/>
            <person name="Thomas B.C."/>
            <person name="Singh A."/>
            <person name="Wilkins M.J."/>
            <person name="Karaoz U."/>
            <person name="Brodie E.L."/>
            <person name="Williams K.H."/>
            <person name="Hubbard S.S."/>
            <person name="Banfield J.F."/>
        </authorList>
    </citation>
    <scope>NUCLEOTIDE SEQUENCE [LARGE SCALE GENOMIC DNA]</scope>
</reference>
<accession>A0A1F6EC23</accession>
<keyword evidence="3" id="KW-0489">Methyltransferase</keyword>
<comment type="caution">
    <text evidence="7">The sequence shown here is derived from an EMBL/GenBank/DDBJ whole genome shotgun (WGS) entry which is preliminary data.</text>
</comment>
<evidence type="ECO:0000256" key="4">
    <source>
        <dbReference type="ARBA" id="ARBA00022679"/>
    </source>
</evidence>
<evidence type="ECO:0000256" key="1">
    <source>
        <dbReference type="ARBA" id="ARBA00004286"/>
    </source>
</evidence>
<evidence type="ECO:0000313" key="7">
    <source>
        <dbReference type="EMBL" id="OGG71196.1"/>
    </source>
</evidence>
<dbReference type="Pfam" id="PF00856">
    <property type="entry name" value="SET"/>
    <property type="match status" value="1"/>
</dbReference>
<evidence type="ECO:0000256" key="5">
    <source>
        <dbReference type="ARBA" id="ARBA00022691"/>
    </source>
</evidence>
<keyword evidence="5" id="KW-0949">S-adenosyl-L-methionine</keyword>
<organism evidence="7 8">
    <name type="scientific">Candidatus Kaiserbacteria bacterium RIFCSPHIGHO2_12_FULL_53_13</name>
    <dbReference type="NCBI Taxonomy" id="1798502"/>
    <lineage>
        <taxon>Bacteria</taxon>
        <taxon>Candidatus Kaiseribacteriota</taxon>
    </lineage>
</organism>
<gene>
    <name evidence="7" type="ORF">A3F27_02805</name>
</gene>
<keyword evidence="2" id="KW-0158">Chromosome</keyword>
<dbReference type="InterPro" id="IPR001214">
    <property type="entry name" value="SET_dom"/>
</dbReference>
<dbReference type="SUPFAM" id="SSF82199">
    <property type="entry name" value="SET domain"/>
    <property type="match status" value="1"/>
</dbReference>
<sequence>MRTNILQARFAIRKSRPGLGHGLFATAPLKKGDFVLEYTGKRVATSRADAMSSRYLFEIDRKWTIDGASRSNIARYINHSCEPNCEGDIRNGRILIHAARDIDRGEELTIDYGEEYFDEFIRPVGCKCARCTVKARSNEQQYAESSI</sequence>
<evidence type="ECO:0000259" key="6">
    <source>
        <dbReference type="PROSITE" id="PS50280"/>
    </source>
</evidence>
<evidence type="ECO:0000256" key="2">
    <source>
        <dbReference type="ARBA" id="ARBA00022454"/>
    </source>
</evidence>
<evidence type="ECO:0000313" key="8">
    <source>
        <dbReference type="Proteomes" id="UP000176689"/>
    </source>
</evidence>
<name>A0A1F6EC23_9BACT</name>
<dbReference type="Gene3D" id="2.170.270.10">
    <property type="entry name" value="SET domain"/>
    <property type="match status" value="1"/>
</dbReference>
<dbReference type="GO" id="GO:0005694">
    <property type="term" value="C:chromosome"/>
    <property type="evidence" value="ECO:0007669"/>
    <property type="project" value="UniProtKB-SubCell"/>
</dbReference>
<proteinExistence type="predicted"/>
<dbReference type="InterPro" id="IPR050777">
    <property type="entry name" value="SET2_Histone-Lys_MeTrsfase"/>
</dbReference>
<dbReference type="EMBL" id="MFLP01000010">
    <property type="protein sequence ID" value="OGG71196.1"/>
    <property type="molecule type" value="Genomic_DNA"/>
</dbReference>
<feature type="domain" description="SET" evidence="6">
    <location>
        <begin position="8"/>
        <end position="113"/>
    </location>
</feature>
<evidence type="ECO:0000256" key="3">
    <source>
        <dbReference type="ARBA" id="ARBA00022603"/>
    </source>
</evidence>
<dbReference type="PANTHER" id="PTHR22884">
    <property type="entry name" value="SET DOMAIN PROTEINS"/>
    <property type="match status" value="1"/>
</dbReference>
<dbReference type="InterPro" id="IPR046341">
    <property type="entry name" value="SET_dom_sf"/>
</dbReference>
<dbReference type="SMART" id="SM00317">
    <property type="entry name" value="SET"/>
    <property type="match status" value="1"/>
</dbReference>
<dbReference type="GO" id="GO:0008168">
    <property type="term" value="F:methyltransferase activity"/>
    <property type="evidence" value="ECO:0007669"/>
    <property type="project" value="UniProtKB-KW"/>
</dbReference>
<dbReference type="Proteomes" id="UP000176689">
    <property type="component" value="Unassembled WGS sequence"/>
</dbReference>
<dbReference type="GO" id="GO:0032259">
    <property type="term" value="P:methylation"/>
    <property type="evidence" value="ECO:0007669"/>
    <property type="project" value="UniProtKB-KW"/>
</dbReference>
<protein>
    <recommendedName>
        <fullName evidence="6">SET domain-containing protein</fullName>
    </recommendedName>
</protein>
<keyword evidence="4" id="KW-0808">Transferase</keyword>
<comment type="subcellular location">
    <subcellularLocation>
        <location evidence="1">Chromosome</location>
    </subcellularLocation>
</comment>
<dbReference type="AlphaFoldDB" id="A0A1F6EC23"/>
<dbReference type="PROSITE" id="PS50280">
    <property type="entry name" value="SET"/>
    <property type="match status" value="1"/>
</dbReference>